<evidence type="ECO:0000256" key="8">
    <source>
        <dbReference type="ARBA" id="ARBA00023010"/>
    </source>
</evidence>
<dbReference type="EMBL" id="VWZY01007444">
    <property type="protein sequence ID" value="NXI55187.1"/>
    <property type="molecule type" value="Genomic_DNA"/>
</dbReference>
<evidence type="ECO:0000256" key="16">
    <source>
        <dbReference type="ARBA" id="ARBA00031503"/>
    </source>
</evidence>
<sequence>GSKLREIFDKISNLLSGKPVRCGGQTTSVTQHPQGLDFVYYKVAEKFVLQGEEEISSHHEAAFPIAAVASGIWETYPRFGDLLLACLHKRCPYSVPFYPAMKEGISAEEYRRMLGYHVKKSVVEDQDNFLKRMSGMIRLYAAIIQFQWPYGDKQGAHPHGLNYGWRWLAQILNMEPLPDVTATILLDFLEVCGNALLKQYGAQFWKMMLLLQDEFIPRIEGITGSGQKGSLMRLKQFVEKCMKEQKIPLPSGTLQPSFWKS</sequence>
<evidence type="ECO:0000256" key="6">
    <source>
        <dbReference type="ARBA" id="ARBA00022816"/>
    </source>
</evidence>
<evidence type="ECO:0000256" key="14">
    <source>
        <dbReference type="ARBA" id="ARBA00029983"/>
    </source>
</evidence>
<keyword evidence="5" id="KW-0963">Cytoplasm</keyword>
<dbReference type="GO" id="GO:0005543">
    <property type="term" value="F:phospholipid binding"/>
    <property type="evidence" value="ECO:0007669"/>
    <property type="project" value="TreeGrafter"/>
</dbReference>
<dbReference type="GO" id="GO:0000822">
    <property type="term" value="F:inositol hexakisphosphate binding"/>
    <property type="evidence" value="ECO:0007669"/>
    <property type="project" value="TreeGrafter"/>
</dbReference>
<dbReference type="Proteomes" id="UP000579406">
    <property type="component" value="Unassembled WGS sequence"/>
</dbReference>
<keyword evidence="11" id="KW-0539">Nucleus</keyword>
<feature type="non-terminal residue" evidence="17">
    <location>
        <position position="1"/>
    </location>
</feature>
<evidence type="ECO:0000256" key="11">
    <source>
        <dbReference type="ARBA" id="ARBA00023242"/>
    </source>
</evidence>
<comment type="similarity">
    <text evidence="3">Belongs to the GLE1 family.</text>
</comment>
<keyword evidence="7" id="KW-0653">Protein transport</keyword>
<evidence type="ECO:0000256" key="5">
    <source>
        <dbReference type="ARBA" id="ARBA00022490"/>
    </source>
</evidence>
<evidence type="ECO:0000256" key="12">
    <source>
        <dbReference type="ARBA" id="ARBA00024680"/>
    </source>
</evidence>
<keyword evidence="9" id="KW-0175">Coiled coil</keyword>
<dbReference type="GO" id="GO:0015031">
    <property type="term" value="P:protein transport"/>
    <property type="evidence" value="ECO:0007669"/>
    <property type="project" value="UniProtKB-KW"/>
</dbReference>
<reference evidence="17 18" key="1">
    <citation type="submission" date="2019-09" db="EMBL/GenBank/DDBJ databases">
        <title>Bird 10,000 Genomes (B10K) Project - Family phase.</title>
        <authorList>
            <person name="Zhang G."/>
        </authorList>
    </citation>
    <scope>NUCLEOTIDE SEQUENCE [LARGE SCALE GENOMIC DNA]</scope>
    <source>
        <strain evidence="17">B10K-DU-001-61</strain>
        <tissue evidence="17">Muscle</tissue>
    </source>
</reference>
<keyword evidence="18" id="KW-1185">Reference proteome</keyword>
<accession>A0A7K9U372</accession>
<evidence type="ECO:0000256" key="3">
    <source>
        <dbReference type="ARBA" id="ARBA00011056"/>
    </source>
</evidence>
<dbReference type="InterPro" id="IPR038506">
    <property type="entry name" value="GLE1-like_sf"/>
</dbReference>
<dbReference type="FunFam" id="1.25.40.510:FF:000001">
    <property type="entry name" value="Nucleoporin GLE1 isoform 1"/>
    <property type="match status" value="1"/>
</dbReference>
<dbReference type="GO" id="GO:0031369">
    <property type="term" value="F:translation initiation factor binding"/>
    <property type="evidence" value="ECO:0007669"/>
    <property type="project" value="TreeGrafter"/>
</dbReference>
<name>A0A7K9U372_9AVES</name>
<evidence type="ECO:0000313" key="17">
    <source>
        <dbReference type="EMBL" id="NXI55187.1"/>
    </source>
</evidence>
<evidence type="ECO:0000256" key="4">
    <source>
        <dbReference type="ARBA" id="ARBA00022448"/>
    </source>
</evidence>
<dbReference type="InterPro" id="IPR012476">
    <property type="entry name" value="GLE1"/>
</dbReference>
<proteinExistence type="inferred from homology"/>
<comment type="function">
    <text evidence="12">Required for the export of mRNAs containing poly(A) tails from the nucleus into the cytoplasm. May be involved in the terminal step of the mRNA transport through the nuclear pore complex (NPC).</text>
</comment>
<keyword evidence="6" id="KW-0509">mRNA transport</keyword>
<evidence type="ECO:0000256" key="10">
    <source>
        <dbReference type="ARBA" id="ARBA00023132"/>
    </source>
</evidence>
<evidence type="ECO:0000313" key="18">
    <source>
        <dbReference type="Proteomes" id="UP000579406"/>
    </source>
</evidence>
<evidence type="ECO:0000256" key="9">
    <source>
        <dbReference type="ARBA" id="ARBA00023054"/>
    </source>
</evidence>
<dbReference type="OrthoDB" id="420884at2759"/>
<evidence type="ECO:0000256" key="15">
    <source>
        <dbReference type="ARBA" id="ARBA00030897"/>
    </source>
</evidence>
<evidence type="ECO:0000256" key="7">
    <source>
        <dbReference type="ARBA" id="ARBA00022927"/>
    </source>
</evidence>
<comment type="subcellular location">
    <subcellularLocation>
        <location evidence="1">Cytoplasm</location>
    </subcellularLocation>
    <subcellularLocation>
        <location evidence="2">Nucleus</location>
        <location evidence="2">Nuclear pore complex</location>
    </subcellularLocation>
</comment>
<dbReference type="GO" id="GO:0005737">
    <property type="term" value="C:cytoplasm"/>
    <property type="evidence" value="ECO:0007669"/>
    <property type="project" value="UniProtKB-SubCell"/>
</dbReference>
<dbReference type="GO" id="GO:0016973">
    <property type="term" value="P:poly(A)+ mRNA export from nucleus"/>
    <property type="evidence" value="ECO:0007669"/>
    <property type="project" value="InterPro"/>
</dbReference>
<keyword evidence="10" id="KW-0906">Nuclear pore complex</keyword>
<dbReference type="PANTHER" id="PTHR12960">
    <property type="entry name" value="GLE-1-RELATED"/>
    <property type="match status" value="1"/>
</dbReference>
<feature type="non-terminal residue" evidence="17">
    <location>
        <position position="261"/>
    </location>
</feature>
<evidence type="ECO:0000256" key="13">
    <source>
        <dbReference type="ARBA" id="ARBA00026227"/>
    </source>
</evidence>
<organism evidence="17 18">
    <name type="scientific">Chloroceryle aenea</name>
    <name type="common">American pygmy kingfisher</name>
    <dbReference type="NCBI Taxonomy" id="176938"/>
    <lineage>
        <taxon>Eukaryota</taxon>
        <taxon>Metazoa</taxon>
        <taxon>Chordata</taxon>
        <taxon>Craniata</taxon>
        <taxon>Vertebrata</taxon>
        <taxon>Euteleostomi</taxon>
        <taxon>Archelosauria</taxon>
        <taxon>Archosauria</taxon>
        <taxon>Dinosauria</taxon>
        <taxon>Saurischia</taxon>
        <taxon>Theropoda</taxon>
        <taxon>Coelurosauria</taxon>
        <taxon>Aves</taxon>
        <taxon>Neognathae</taxon>
        <taxon>Neoaves</taxon>
        <taxon>Telluraves</taxon>
        <taxon>Coraciimorphae</taxon>
        <taxon>Coraciiformes</taxon>
        <taxon>Cerylidae</taxon>
        <taxon>Chloroceryle</taxon>
    </lineage>
</organism>
<gene>
    <name evidence="17" type="primary">Gle1</name>
    <name evidence="17" type="ORF">CHLAEN_R12208</name>
</gene>
<keyword evidence="4" id="KW-0813">Transport</keyword>
<evidence type="ECO:0000256" key="2">
    <source>
        <dbReference type="ARBA" id="ARBA00004567"/>
    </source>
</evidence>
<evidence type="ECO:0000256" key="1">
    <source>
        <dbReference type="ARBA" id="ARBA00004496"/>
    </source>
</evidence>
<keyword evidence="8" id="KW-0811">Translocation</keyword>
<dbReference type="Pfam" id="PF07817">
    <property type="entry name" value="GLE1"/>
    <property type="match status" value="1"/>
</dbReference>
<protein>
    <recommendedName>
        <fullName evidence="13">mRNA export factor GLE1</fullName>
    </recommendedName>
    <alternativeName>
        <fullName evidence="15">GLE1 RNA export mediator</fullName>
    </alternativeName>
    <alternativeName>
        <fullName evidence="16">GLE1-like protein</fullName>
    </alternativeName>
    <alternativeName>
        <fullName evidence="14">Nucleoporin GLE1</fullName>
    </alternativeName>
</protein>
<dbReference type="PANTHER" id="PTHR12960:SF0">
    <property type="entry name" value="MRNA EXPORT FACTOR GLE1"/>
    <property type="match status" value="1"/>
</dbReference>
<dbReference type="GO" id="GO:0044614">
    <property type="term" value="C:nuclear pore cytoplasmic filaments"/>
    <property type="evidence" value="ECO:0007669"/>
    <property type="project" value="TreeGrafter"/>
</dbReference>
<dbReference type="Gene3D" id="1.25.40.510">
    <property type="entry name" value="GLE1-like"/>
    <property type="match status" value="1"/>
</dbReference>
<comment type="caution">
    <text evidence="17">The sequence shown here is derived from an EMBL/GenBank/DDBJ whole genome shotgun (WGS) entry which is preliminary data.</text>
</comment>
<dbReference type="AlphaFoldDB" id="A0A7K9U372"/>